<feature type="domain" description="DUF7982" evidence="2">
    <location>
        <begin position="31"/>
        <end position="224"/>
    </location>
</feature>
<feature type="transmembrane region" description="Helical" evidence="1">
    <location>
        <begin position="7"/>
        <end position="24"/>
    </location>
</feature>
<dbReference type="InterPro" id="IPR058288">
    <property type="entry name" value="DUF7982"/>
</dbReference>
<evidence type="ECO:0000256" key="1">
    <source>
        <dbReference type="SAM" id="Phobius"/>
    </source>
</evidence>
<accession>A0A0Q2M1T7</accession>
<evidence type="ECO:0000313" key="3">
    <source>
        <dbReference type="EMBL" id="KQH81826.1"/>
    </source>
</evidence>
<protein>
    <recommendedName>
        <fullName evidence="2">DUF7982 domain-containing protein</fullName>
    </recommendedName>
</protein>
<dbReference type="Proteomes" id="UP000051862">
    <property type="component" value="Unassembled WGS sequence"/>
</dbReference>
<name>A0A0Q2M1T7_9EURY</name>
<organism evidence="3 4">
    <name type="scientific">Thermococcus thioreducens</name>
    <dbReference type="NCBI Taxonomy" id="277988"/>
    <lineage>
        <taxon>Archaea</taxon>
        <taxon>Methanobacteriati</taxon>
        <taxon>Methanobacteriota</taxon>
        <taxon>Thermococci</taxon>
        <taxon>Thermococcales</taxon>
        <taxon>Thermococcaceae</taxon>
        <taxon>Thermococcus</taxon>
    </lineage>
</organism>
<sequence>METKDIIGGALVVSGGVLALHGFLNALSNHINLGVAGMFLGAVILTFKPSSYVKRDALRYVTGSYERFFESFVRNLHLEGNAVYIPPFENLPEGGIFVPLHERFELDLARLDTETVFLTDVPNDRAMGLFLGPIGLDLLKRYEEHLEYPLRGSGPGTVESAAGAVLKALGLASRVYIEGLENGFRVVIQPDVECSPEICEKIACPVCSSILLALARATGEVLYTRRVEEKDYGIEIEVERLGGVEEWM</sequence>
<reference evidence="3 4" key="1">
    <citation type="submission" date="2015-08" db="EMBL/GenBank/DDBJ databases">
        <title>Thermococcus thioreducens DSM 14981 genome sequencing.</title>
        <authorList>
            <person name="Hong S.-J."/>
            <person name="Kim M.-C."/>
            <person name="Shin J.-H."/>
        </authorList>
    </citation>
    <scope>NUCLEOTIDE SEQUENCE [LARGE SCALE GENOMIC DNA]</scope>
    <source>
        <strain evidence="3 4">DSM 14981</strain>
    </source>
</reference>
<dbReference type="AlphaFoldDB" id="A0A0Q2M1T7"/>
<keyword evidence="1" id="KW-0472">Membrane</keyword>
<dbReference type="PATRIC" id="fig|277988.4.peg.1836"/>
<gene>
    <name evidence="3" type="ORF">AMR53_08745</name>
</gene>
<keyword evidence="1" id="KW-1133">Transmembrane helix</keyword>
<dbReference type="STRING" id="277988.SAMN05216170_1213"/>
<dbReference type="Pfam" id="PF25939">
    <property type="entry name" value="DUF7982"/>
    <property type="match status" value="1"/>
</dbReference>
<evidence type="ECO:0000259" key="2">
    <source>
        <dbReference type="Pfam" id="PF25939"/>
    </source>
</evidence>
<dbReference type="EMBL" id="LIXN01000015">
    <property type="protein sequence ID" value="KQH81826.1"/>
    <property type="molecule type" value="Genomic_DNA"/>
</dbReference>
<keyword evidence="1" id="KW-0812">Transmembrane</keyword>
<comment type="caution">
    <text evidence="3">The sequence shown here is derived from an EMBL/GenBank/DDBJ whole genome shotgun (WGS) entry which is preliminary data.</text>
</comment>
<proteinExistence type="predicted"/>
<evidence type="ECO:0000313" key="4">
    <source>
        <dbReference type="Proteomes" id="UP000051862"/>
    </source>
</evidence>
<dbReference type="OrthoDB" id="66108at2157"/>
<feature type="transmembrane region" description="Helical" evidence="1">
    <location>
        <begin position="30"/>
        <end position="47"/>
    </location>
</feature>